<feature type="region of interest" description="Disordered" evidence="5">
    <location>
        <begin position="1039"/>
        <end position="1086"/>
    </location>
</feature>
<dbReference type="GO" id="GO:0005524">
    <property type="term" value="F:ATP binding"/>
    <property type="evidence" value="ECO:0007669"/>
    <property type="project" value="UniProtKB-KW"/>
</dbReference>
<feature type="region of interest" description="Disordered" evidence="5">
    <location>
        <begin position="476"/>
        <end position="513"/>
    </location>
</feature>
<feature type="region of interest" description="Disordered" evidence="5">
    <location>
        <begin position="527"/>
        <end position="554"/>
    </location>
</feature>
<keyword evidence="3" id="KW-0347">Helicase</keyword>
<evidence type="ECO:0000313" key="7">
    <source>
        <dbReference type="Proteomes" id="UP000694867"/>
    </source>
</evidence>
<dbReference type="Pfam" id="PF16783">
    <property type="entry name" value="FANCM-MHF_bd"/>
    <property type="match status" value="1"/>
</dbReference>
<proteinExistence type="predicted"/>
<dbReference type="Proteomes" id="UP000694867">
    <property type="component" value="Unplaced"/>
</dbReference>
<evidence type="ECO:0000259" key="6">
    <source>
        <dbReference type="Pfam" id="PF16783"/>
    </source>
</evidence>
<dbReference type="Gene3D" id="1.20.1320.20">
    <property type="entry name" value="hef helicase domain"/>
    <property type="match status" value="1"/>
</dbReference>
<sequence length="1431" mass="159553">MPTPKILKVVCRGTAELDAKNHFYKVIAPYIDSLSRLGAIARCNPTTLTTRNLTRLRESFEEDLAADLSDTDLRLSRLQLEVLQVLYRALELFELQGSTVAVKFLSDVVEGDQTKPELRFELMQNERYASLRYELSRMEATKNALNDSTTQSKILKLADIVEKHVRQTVTVSRILIAVPTVAMCEEVNKMLASLSALLTSYVYDTSRFSKTVLKNFVESRDNCLVVITSPESLNGQNISLNGISLAICLDVRKDVFRKPPYWQGSIIMLVTDVENKSFDGREVLAASPRKPPATLKRGLANQASRGRKAFLTKEEQAYFDRHFKSSTKITLPSNGFDPPPKSQATYSVQLSVSKWRPWQSRLQDTYQVGHSTDSQVLVDVFKFCDEISSTPDGSRLDNHERELATHFRAEDVHEMPVEASESKPILIDEGELDTLDTEDMAFLAITPEMDRYVLDSAEKITDYLAQLGFVEVRRTPKPKPDRAFRTPEMGNRTLARRTDSSPLSVTGCLPTASTPLGYRAPRADFKLTPITKKDPMTPSSHLRDSVREADPDPNAESRLSLTALVKVVQKRKKQKNLQYFFSNKLNQPTELSDIVETSDKSSKSEIQDGASHLPGPLPYRELSPPSTTEEKPMAIADDFPAVDGDALGAIRNPQTESSTPPVDGRKELEPDFLSREQGLLEARRTTLSLDASDRNRTNNLIGNDVTEDDDDLFDDIDVTMKLQEAHDDGIDADGGNLTNSIRNAREHILVDADKPTGKPPIREPSIDVRAVKPEPKPKIRSVFDALDDPADNKDCHSAHTAVLNIINNIPTRSKEIVESPEITEPETVGNILPIEFQKGSERTSEAEENSDDLFDCVEELLLPKKETESQDDVLQKLLKKADEQSSKKAGDKRPPRSDEVVSSSQRPTSPKNKGFRKQKLRAIAENGRIKAKGESSPESLKTSFSEPQLRRNEEGVETVIGRSRSQKEVTRDNARAAPMDGRNPSCKSKGSSAETRKRSRVASASSDEESLHIQRRRKNPFASLGGSFSQGFIAQLEAKKPTVKKAATKGYFDDEAEVDSIDSVSEDEDDQPDAYEMNSFVDDGEGIAHSQGMYRRLDKDLSPIKNFRRPVKHVPYEDCFSQMPPSDDDSYGDDSFVEHGSVAEVTLPAEITVMQAPPETQHKKRKGRRKAFICDDSSDSDRVSGGEAKPGASSPRKSSQRSFGARADVASSSTSGLKLNDRKIPPKNVILVNTYLLEILPEILVGLQRTFDKSHIEPVDMSALENHPVDLYLGDLCIKVMSLDQLRSGAAETRKKINRFRLLCEKPVLLVVAPSQNHSDPEQLFKAIIGISEIDIRTFYVKNQVELLMLLKCIVRDLQGNEYLIEYLESEELQRLLRLPQLNILTATALLRVKQGKARSVIQTSSAAEIGSICNVSERFAETICAAFRTC</sequence>
<feature type="compositionally biased region" description="Basic and acidic residues" evidence="5">
    <location>
        <begin position="527"/>
        <end position="550"/>
    </location>
</feature>
<dbReference type="RefSeq" id="XP_003747034.1">
    <property type="nucleotide sequence ID" value="XM_003746986.2"/>
</dbReference>
<feature type="compositionally biased region" description="Acidic residues" evidence="5">
    <location>
        <begin position="1053"/>
        <end position="1073"/>
    </location>
</feature>
<evidence type="ECO:0000256" key="5">
    <source>
        <dbReference type="SAM" id="MobiDB-lite"/>
    </source>
</evidence>
<feature type="compositionally biased region" description="Basic residues" evidence="5">
    <location>
        <begin position="1162"/>
        <end position="1171"/>
    </location>
</feature>
<feature type="compositionally biased region" description="Basic and acidic residues" evidence="5">
    <location>
        <begin position="597"/>
        <end position="606"/>
    </location>
</feature>
<dbReference type="GO" id="GO:0016787">
    <property type="term" value="F:hydrolase activity"/>
    <property type="evidence" value="ECO:0007669"/>
    <property type="project" value="UniProtKB-KW"/>
</dbReference>
<reference evidence="8" key="1">
    <citation type="submission" date="2025-08" db="UniProtKB">
        <authorList>
            <consortium name="RefSeq"/>
        </authorList>
    </citation>
    <scope>IDENTIFICATION</scope>
</reference>
<dbReference type="GeneID" id="100906956"/>
<evidence type="ECO:0000256" key="3">
    <source>
        <dbReference type="ARBA" id="ARBA00022806"/>
    </source>
</evidence>
<dbReference type="KEGG" id="goe:100906956"/>
<keyword evidence="1" id="KW-0547">Nucleotide-binding</keyword>
<organism evidence="7 8">
    <name type="scientific">Galendromus occidentalis</name>
    <name type="common">western predatory mite</name>
    <dbReference type="NCBI Taxonomy" id="34638"/>
    <lineage>
        <taxon>Eukaryota</taxon>
        <taxon>Metazoa</taxon>
        <taxon>Ecdysozoa</taxon>
        <taxon>Arthropoda</taxon>
        <taxon>Chelicerata</taxon>
        <taxon>Arachnida</taxon>
        <taxon>Acari</taxon>
        <taxon>Parasitiformes</taxon>
        <taxon>Mesostigmata</taxon>
        <taxon>Gamasina</taxon>
        <taxon>Phytoseioidea</taxon>
        <taxon>Phytoseiidae</taxon>
        <taxon>Typhlodrominae</taxon>
        <taxon>Galendromus</taxon>
    </lineage>
</organism>
<feature type="compositionally biased region" description="Basic and acidic residues" evidence="5">
    <location>
        <begin position="965"/>
        <end position="974"/>
    </location>
</feature>
<dbReference type="InterPro" id="IPR031879">
    <property type="entry name" value="FANCM-MHF-bd"/>
</dbReference>
<feature type="region of interest" description="Disordered" evidence="5">
    <location>
        <begin position="1153"/>
        <end position="1209"/>
    </location>
</feature>
<feature type="compositionally biased region" description="Basic and acidic residues" evidence="5">
    <location>
        <begin position="879"/>
        <end position="899"/>
    </location>
</feature>
<feature type="region of interest" description="Disordered" evidence="5">
    <location>
        <begin position="644"/>
        <end position="667"/>
    </location>
</feature>
<dbReference type="PANTHER" id="PTHR14025">
    <property type="entry name" value="FANCONI ANEMIA GROUP M FANCM FAMILY MEMBER"/>
    <property type="match status" value="1"/>
</dbReference>
<keyword evidence="2" id="KW-0378">Hydrolase</keyword>
<feature type="compositionally biased region" description="Polar residues" evidence="5">
    <location>
        <begin position="900"/>
        <end position="911"/>
    </location>
</feature>
<keyword evidence="4" id="KW-0067">ATP-binding</keyword>
<keyword evidence="7" id="KW-1185">Reference proteome</keyword>
<evidence type="ECO:0000313" key="8">
    <source>
        <dbReference type="RefSeq" id="XP_003747034.1"/>
    </source>
</evidence>
<evidence type="ECO:0000256" key="2">
    <source>
        <dbReference type="ARBA" id="ARBA00022801"/>
    </source>
</evidence>
<protein>
    <submittedName>
        <fullName evidence="8">Uncharacterized protein LOC100906956</fullName>
    </submittedName>
</protein>
<feature type="region of interest" description="Disordered" evidence="5">
    <location>
        <begin position="593"/>
        <end position="631"/>
    </location>
</feature>
<feature type="compositionally biased region" description="Polar residues" evidence="5">
    <location>
        <begin position="936"/>
        <end position="946"/>
    </location>
</feature>
<name>A0AAJ6QXG8_9ACAR</name>
<feature type="region of interest" description="Disordered" evidence="5">
    <location>
        <begin position="877"/>
        <end position="1025"/>
    </location>
</feature>
<dbReference type="GO" id="GO:0004386">
    <property type="term" value="F:helicase activity"/>
    <property type="evidence" value="ECO:0007669"/>
    <property type="project" value="UniProtKB-KW"/>
</dbReference>
<evidence type="ECO:0000256" key="1">
    <source>
        <dbReference type="ARBA" id="ARBA00022741"/>
    </source>
</evidence>
<dbReference type="PANTHER" id="PTHR14025:SF20">
    <property type="entry name" value="FANCONI ANEMIA GROUP M PROTEIN"/>
    <property type="match status" value="1"/>
</dbReference>
<gene>
    <name evidence="8" type="primary">LOC100906956</name>
</gene>
<evidence type="ECO:0000256" key="4">
    <source>
        <dbReference type="ARBA" id="ARBA00022840"/>
    </source>
</evidence>
<accession>A0AAJ6QXG8</accession>
<feature type="compositionally biased region" description="Basic and acidic residues" evidence="5">
    <location>
        <begin position="476"/>
        <end position="485"/>
    </location>
</feature>
<feature type="domain" description="Fanconi anemia group M protein MHF binding" evidence="6">
    <location>
        <begin position="311"/>
        <end position="412"/>
    </location>
</feature>